<name>A0A7E4VUJ6_PANRE</name>
<evidence type="ECO:0000256" key="2">
    <source>
        <dbReference type="ARBA" id="ARBA00022763"/>
    </source>
</evidence>
<evidence type="ECO:0000313" key="7">
    <source>
        <dbReference type="WBParaSite" id="Pan_g3628.t1"/>
    </source>
</evidence>
<dbReference type="GO" id="GO:0006281">
    <property type="term" value="P:DNA repair"/>
    <property type="evidence" value="ECO:0007669"/>
    <property type="project" value="InterPro"/>
</dbReference>
<evidence type="ECO:0000313" key="6">
    <source>
        <dbReference type="Proteomes" id="UP000492821"/>
    </source>
</evidence>
<comment type="subcellular location">
    <subcellularLocation>
        <location evidence="1">Nucleus</location>
    </subcellularLocation>
</comment>
<evidence type="ECO:0000256" key="1">
    <source>
        <dbReference type="ARBA" id="ARBA00004123"/>
    </source>
</evidence>
<sequence length="351" mass="39654">MQDDLNISDLFRLSEDEQSPQKKQQQQATNAVDMNESIDLFADENDDVVPMSPEPISSSQRTDVILCDDDFERPEEDDDEVELVAVTNPRKEKLRYPGDPFFVPPKADSKPKTDLASLVRRRDSPVRSKPVVTRKIVLNVPSKTKRKAGKDTEELKPDKGQLTIDAHLAWKDGKPRKVTLASRRRHRTPPPSKDNINATRLAPIFKTPSPKRPKKNKTLAQPSPMSAKIAARLQAALNSPTVVAKKANLATNVLEAARKDAAARPRCAHSRALMQGFECTCCSGVYDNLGLTGAERQRYIQKHSHHRGFEERPPTPEHYWDIDAPTAEEQRERGYVVDSESPLFKKRRKRE</sequence>
<feature type="region of interest" description="Disordered" evidence="4">
    <location>
        <begin position="96"/>
        <end position="129"/>
    </location>
</feature>
<evidence type="ECO:0000259" key="5">
    <source>
        <dbReference type="Pfam" id="PF08573"/>
    </source>
</evidence>
<dbReference type="Proteomes" id="UP000492821">
    <property type="component" value="Unassembled WGS sequence"/>
</dbReference>
<dbReference type="InterPro" id="IPR013882">
    <property type="entry name" value="Ctp1_C"/>
</dbReference>
<feature type="domain" description="DNA endonuclease activator Ctp1 C-terminal" evidence="5">
    <location>
        <begin position="294"/>
        <end position="328"/>
    </location>
</feature>
<keyword evidence="6" id="KW-1185">Reference proteome</keyword>
<evidence type="ECO:0000256" key="4">
    <source>
        <dbReference type="SAM" id="MobiDB-lite"/>
    </source>
</evidence>
<dbReference type="AlphaFoldDB" id="A0A7E4VUJ6"/>
<dbReference type="Pfam" id="PF08573">
    <property type="entry name" value="SAE2"/>
    <property type="match status" value="1"/>
</dbReference>
<keyword evidence="2" id="KW-0227">DNA damage</keyword>
<feature type="region of interest" description="Disordered" evidence="4">
    <location>
        <begin position="1"/>
        <end position="35"/>
    </location>
</feature>
<dbReference type="GO" id="GO:0005634">
    <property type="term" value="C:nucleus"/>
    <property type="evidence" value="ECO:0007669"/>
    <property type="project" value="UniProtKB-SubCell"/>
</dbReference>
<accession>A0A7E4VUJ6</accession>
<organism evidence="6 7">
    <name type="scientific">Panagrellus redivivus</name>
    <name type="common">Microworm</name>
    <dbReference type="NCBI Taxonomy" id="6233"/>
    <lineage>
        <taxon>Eukaryota</taxon>
        <taxon>Metazoa</taxon>
        <taxon>Ecdysozoa</taxon>
        <taxon>Nematoda</taxon>
        <taxon>Chromadorea</taxon>
        <taxon>Rhabditida</taxon>
        <taxon>Tylenchina</taxon>
        <taxon>Panagrolaimomorpha</taxon>
        <taxon>Panagrolaimoidea</taxon>
        <taxon>Panagrolaimidae</taxon>
        <taxon>Panagrellus</taxon>
    </lineage>
</organism>
<proteinExistence type="predicted"/>
<evidence type="ECO:0000256" key="3">
    <source>
        <dbReference type="ARBA" id="ARBA00023242"/>
    </source>
</evidence>
<reference evidence="7" key="2">
    <citation type="submission" date="2020-10" db="UniProtKB">
        <authorList>
            <consortium name="WormBaseParasite"/>
        </authorList>
    </citation>
    <scope>IDENTIFICATION</scope>
</reference>
<protein>
    <submittedName>
        <fullName evidence="7">SAE2 domain-containing protein</fullName>
    </submittedName>
</protein>
<feature type="compositionally biased region" description="Basic and acidic residues" evidence="4">
    <location>
        <begin position="307"/>
        <end position="321"/>
    </location>
</feature>
<dbReference type="WBParaSite" id="Pan_g3628.t1">
    <property type="protein sequence ID" value="Pan_g3628.t1"/>
    <property type="gene ID" value="Pan_g3628"/>
</dbReference>
<reference evidence="6" key="1">
    <citation type="journal article" date="2013" name="Genetics">
        <title>The draft genome and transcriptome of Panagrellus redivivus are shaped by the harsh demands of a free-living lifestyle.</title>
        <authorList>
            <person name="Srinivasan J."/>
            <person name="Dillman A.R."/>
            <person name="Macchietto M.G."/>
            <person name="Heikkinen L."/>
            <person name="Lakso M."/>
            <person name="Fracchia K.M."/>
            <person name="Antoshechkin I."/>
            <person name="Mortazavi A."/>
            <person name="Wong G."/>
            <person name="Sternberg P.W."/>
        </authorList>
    </citation>
    <scope>NUCLEOTIDE SEQUENCE [LARGE SCALE GENOMIC DNA]</scope>
    <source>
        <strain evidence="6">MT8872</strain>
    </source>
</reference>
<feature type="compositionally biased region" description="Basic residues" evidence="4">
    <location>
        <begin position="176"/>
        <end position="188"/>
    </location>
</feature>
<feature type="region of interest" description="Disordered" evidence="4">
    <location>
        <begin position="174"/>
        <end position="223"/>
    </location>
</feature>
<feature type="region of interest" description="Disordered" evidence="4">
    <location>
        <begin position="305"/>
        <end position="351"/>
    </location>
</feature>
<keyword evidence="3" id="KW-0539">Nucleus</keyword>